<sequence>MFQLSSQDMVEKNNFLRKQLTDENEKYYGDMMVYIRLSNINDRAGEELLLELLDHLITAQENGQTAQEIFGDDPESYCREIIDGLPKRNKATIIQYFWIIGLGIVSWGLIANGAFDLLGYIWPILKSKMSIINTGLNFLTGYIVVFGILYLMKKEVYKSKVWFLLAIILWGAAIFVPLFISIKLAAYDIKISIPFWLSFILGIAGILTSNRLIKKDFN</sequence>
<protein>
    <submittedName>
        <fullName evidence="2">DUF1129 family protein</fullName>
    </submittedName>
</protein>
<keyword evidence="3" id="KW-1185">Reference proteome</keyword>
<dbReference type="SUPFAM" id="SSF158560">
    <property type="entry name" value="BH3980-like"/>
    <property type="match status" value="1"/>
</dbReference>
<comment type="caution">
    <text evidence="2">The sequence shown here is derived from an EMBL/GenBank/DDBJ whole genome shotgun (WGS) entry which is preliminary data.</text>
</comment>
<organism evidence="2 3">
    <name type="scientific">Terrilactibacillus laevilacticus</name>
    <dbReference type="NCBI Taxonomy" id="1380157"/>
    <lineage>
        <taxon>Bacteria</taxon>
        <taxon>Bacillati</taxon>
        <taxon>Bacillota</taxon>
        <taxon>Bacilli</taxon>
        <taxon>Bacillales</taxon>
        <taxon>Bacillaceae</taxon>
        <taxon>Terrilactibacillus</taxon>
    </lineage>
</organism>
<dbReference type="PANTHER" id="PTHR41307">
    <property type="entry name" value="MEMBRANE PROTEIN-RELATED"/>
    <property type="match status" value="1"/>
</dbReference>
<evidence type="ECO:0000313" key="3">
    <source>
        <dbReference type="Proteomes" id="UP001597458"/>
    </source>
</evidence>
<feature type="transmembrane region" description="Helical" evidence="1">
    <location>
        <begin position="163"/>
        <end position="187"/>
    </location>
</feature>
<dbReference type="PANTHER" id="PTHR41307:SF1">
    <property type="entry name" value="MEMBRANE PROTEIN"/>
    <property type="match status" value="1"/>
</dbReference>
<accession>A0ABW5PQA0</accession>
<name>A0ABW5PQA0_9BACI</name>
<dbReference type="Proteomes" id="UP001597458">
    <property type="component" value="Unassembled WGS sequence"/>
</dbReference>
<dbReference type="InterPro" id="IPR009214">
    <property type="entry name" value="DUF1129"/>
</dbReference>
<dbReference type="RefSeq" id="WP_181406313.1">
    <property type="nucleotide sequence ID" value="NZ_JBHUMR010000008.1"/>
</dbReference>
<dbReference type="Pfam" id="PF06570">
    <property type="entry name" value="DUF1129"/>
    <property type="match status" value="1"/>
</dbReference>
<proteinExistence type="predicted"/>
<gene>
    <name evidence="2" type="ORF">ACFSTF_07020</name>
</gene>
<feature type="transmembrane region" description="Helical" evidence="1">
    <location>
        <begin position="131"/>
        <end position="151"/>
    </location>
</feature>
<feature type="transmembrane region" description="Helical" evidence="1">
    <location>
        <begin position="96"/>
        <end position="125"/>
    </location>
</feature>
<dbReference type="EMBL" id="JBHUMR010000008">
    <property type="protein sequence ID" value="MFD2617062.1"/>
    <property type="molecule type" value="Genomic_DNA"/>
</dbReference>
<feature type="transmembrane region" description="Helical" evidence="1">
    <location>
        <begin position="193"/>
        <end position="213"/>
    </location>
</feature>
<keyword evidence="1" id="KW-1133">Transmembrane helix</keyword>
<evidence type="ECO:0000256" key="1">
    <source>
        <dbReference type="SAM" id="Phobius"/>
    </source>
</evidence>
<evidence type="ECO:0000313" key="2">
    <source>
        <dbReference type="EMBL" id="MFD2617062.1"/>
    </source>
</evidence>
<keyword evidence="1" id="KW-0472">Membrane</keyword>
<dbReference type="Gene3D" id="1.10.1900.10">
    <property type="entry name" value="c-terminal domain of poly(a) binding protein"/>
    <property type="match status" value="1"/>
</dbReference>
<reference evidence="3" key="1">
    <citation type="journal article" date="2019" name="Int. J. Syst. Evol. Microbiol.">
        <title>The Global Catalogue of Microorganisms (GCM) 10K type strain sequencing project: providing services to taxonomists for standard genome sequencing and annotation.</title>
        <authorList>
            <consortium name="The Broad Institute Genomics Platform"/>
            <consortium name="The Broad Institute Genome Sequencing Center for Infectious Disease"/>
            <person name="Wu L."/>
            <person name="Ma J."/>
        </authorList>
    </citation>
    <scope>NUCLEOTIDE SEQUENCE [LARGE SCALE GENOMIC DNA]</scope>
    <source>
        <strain evidence="3">TISTR 2241</strain>
    </source>
</reference>
<keyword evidence="1" id="KW-0812">Transmembrane</keyword>